<name>A0A182T4C6_9DIPT</name>
<evidence type="ECO:0000313" key="2">
    <source>
        <dbReference type="EnsemblMetazoa" id="AMAM019379-PA"/>
    </source>
</evidence>
<protein>
    <submittedName>
        <fullName evidence="2">Uncharacterized protein</fullName>
    </submittedName>
</protein>
<reference evidence="3" key="1">
    <citation type="submission" date="2013-09" db="EMBL/GenBank/DDBJ databases">
        <title>The Genome Sequence of Anopheles maculatus species B.</title>
        <authorList>
            <consortium name="The Broad Institute Genomics Platform"/>
            <person name="Neafsey D.E."/>
            <person name="Besansky N."/>
            <person name="Howell P."/>
            <person name="Walton C."/>
            <person name="Young S.K."/>
            <person name="Zeng Q."/>
            <person name="Gargeya S."/>
            <person name="Fitzgerald M."/>
            <person name="Haas B."/>
            <person name="Abouelleil A."/>
            <person name="Allen A.W."/>
            <person name="Alvarado L."/>
            <person name="Arachchi H.M."/>
            <person name="Berlin A.M."/>
            <person name="Chapman S.B."/>
            <person name="Gainer-Dewar J."/>
            <person name="Goldberg J."/>
            <person name="Griggs A."/>
            <person name="Gujja S."/>
            <person name="Hansen M."/>
            <person name="Howarth C."/>
            <person name="Imamovic A."/>
            <person name="Ireland A."/>
            <person name="Larimer J."/>
            <person name="McCowan C."/>
            <person name="Murphy C."/>
            <person name="Pearson M."/>
            <person name="Poon T.W."/>
            <person name="Priest M."/>
            <person name="Roberts A."/>
            <person name="Saif S."/>
            <person name="Shea T."/>
            <person name="Sisk P."/>
            <person name="Sykes S."/>
            <person name="Wortman J."/>
            <person name="Nusbaum C."/>
            <person name="Birren B."/>
        </authorList>
    </citation>
    <scope>NUCLEOTIDE SEQUENCE [LARGE SCALE GENOMIC DNA]</scope>
    <source>
        <strain evidence="3">maculatus3</strain>
    </source>
</reference>
<evidence type="ECO:0000256" key="1">
    <source>
        <dbReference type="SAM" id="Phobius"/>
    </source>
</evidence>
<evidence type="ECO:0000313" key="3">
    <source>
        <dbReference type="Proteomes" id="UP000075901"/>
    </source>
</evidence>
<dbReference type="AlphaFoldDB" id="A0A182T4C6"/>
<sequence length="137" mass="15306">MRAIPISNLVRNSEVLKLAPVWTRMLACDNEMEPSSSRQNTPAYRIYGHERYALVGEALFDRARRHLVAALNRIKLCPFLSLCLCIVAATAAIIVATVTCAVVSPWKGERIGEDKRISPVVAKKCSSLHTRPQLYWA</sequence>
<keyword evidence="1" id="KW-1133">Transmembrane helix</keyword>
<keyword evidence="1" id="KW-0812">Transmembrane</keyword>
<keyword evidence="1" id="KW-0472">Membrane</keyword>
<keyword evidence="3" id="KW-1185">Reference proteome</keyword>
<organism evidence="2 3">
    <name type="scientific">Anopheles maculatus</name>
    <dbReference type="NCBI Taxonomy" id="74869"/>
    <lineage>
        <taxon>Eukaryota</taxon>
        <taxon>Metazoa</taxon>
        <taxon>Ecdysozoa</taxon>
        <taxon>Arthropoda</taxon>
        <taxon>Hexapoda</taxon>
        <taxon>Insecta</taxon>
        <taxon>Pterygota</taxon>
        <taxon>Neoptera</taxon>
        <taxon>Endopterygota</taxon>
        <taxon>Diptera</taxon>
        <taxon>Nematocera</taxon>
        <taxon>Culicoidea</taxon>
        <taxon>Culicidae</taxon>
        <taxon>Anophelinae</taxon>
        <taxon>Anopheles</taxon>
        <taxon>Anopheles maculatus group</taxon>
    </lineage>
</organism>
<feature type="transmembrane region" description="Helical" evidence="1">
    <location>
        <begin position="79"/>
        <end position="106"/>
    </location>
</feature>
<reference evidence="2" key="2">
    <citation type="submission" date="2020-05" db="UniProtKB">
        <authorList>
            <consortium name="EnsemblMetazoa"/>
        </authorList>
    </citation>
    <scope>IDENTIFICATION</scope>
    <source>
        <strain evidence="2">maculatus3</strain>
    </source>
</reference>
<dbReference type="VEuPathDB" id="VectorBase:AMAM019379"/>
<dbReference type="Proteomes" id="UP000075901">
    <property type="component" value="Unassembled WGS sequence"/>
</dbReference>
<proteinExistence type="predicted"/>
<accession>A0A182T4C6</accession>
<dbReference type="EnsemblMetazoa" id="AMAM019379-RA">
    <property type="protein sequence ID" value="AMAM019379-PA"/>
    <property type="gene ID" value="AMAM019379"/>
</dbReference>